<organism evidence="2 3">
    <name type="scientific">Candidatus Methylospira mobilis</name>
    <dbReference type="NCBI Taxonomy" id="1808979"/>
    <lineage>
        <taxon>Bacteria</taxon>
        <taxon>Pseudomonadati</taxon>
        <taxon>Pseudomonadota</taxon>
        <taxon>Gammaproteobacteria</taxon>
        <taxon>Methylococcales</taxon>
        <taxon>Methylococcaceae</taxon>
        <taxon>Candidatus Methylospira</taxon>
    </lineage>
</organism>
<dbReference type="AlphaFoldDB" id="A0A5Q0BH25"/>
<dbReference type="OrthoDB" id="5297629at2"/>
<dbReference type="Pfam" id="PF09345">
    <property type="entry name" value="SiaC"/>
    <property type="match status" value="1"/>
</dbReference>
<accession>A0A5Q0BH25</accession>
<evidence type="ECO:0000259" key="1">
    <source>
        <dbReference type="Pfam" id="PF09345"/>
    </source>
</evidence>
<sequence length="127" mass="14439">MNIYHAAAGELPEVDFEFDKHVLSMRGEAFPENANIFWDPLLAALDEYLKATDDADIVANFRLSYFNSASVKKLYAMFGMLNESACKNNRVTLNWFHEEDDDTMQSFGNDLSEDFPVLDCRVIAEAV</sequence>
<evidence type="ECO:0000313" key="3">
    <source>
        <dbReference type="Proteomes" id="UP000325755"/>
    </source>
</evidence>
<feature type="domain" description="SiaC family regulatory phosphoprotein" evidence="1">
    <location>
        <begin position="10"/>
        <end position="123"/>
    </location>
</feature>
<dbReference type="KEGG" id="mmob:F6R98_09595"/>
<name>A0A5Q0BH25_9GAMM</name>
<protein>
    <submittedName>
        <fullName evidence="2">DUF1987 domain-containing protein</fullName>
    </submittedName>
</protein>
<reference evidence="2 3" key="1">
    <citation type="submission" date="2019-09" db="EMBL/GenBank/DDBJ databases">
        <title>Ecophysiology of the spiral-shaped methanotroph Methylospira mobilis as revealed by the complete genome sequence.</title>
        <authorList>
            <person name="Oshkin I.Y."/>
            <person name="Dedysh S.N."/>
            <person name="Miroshnikov K."/>
            <person name="Danilova O.V."/>
            <person name="Hakobyan A."/>
            <person name="Liesack W."/>
        </authorList>
    </citation>
    <scope>NUCLEOTIDE SEQUENCE [LARGE SCALE GENOMIC DNA]</scope>
    <source>
        <strain evidence="2 3">Shm1</strain>
    </source>
</reference>
<gene>
    <name evidence="2" type="ORF">F6R98_09595</name>
</gene>
<dbReference type="InParanoid" id="A0A5Q0BH25"/>
<dbReference type="Proteomes" id="UP000325755">
    <property type="component" value="Chromosome"/>
</dbReference>
<evidence type="ECO:0000313" key="2">
    <source>
        <dbReference type="EMBL" id="QFY42839.1"/>
    </source>
</evidence>
<proteinExistence type="predicted"/>
<dbReference type="InterPro" id="IPR018530">
    <property type="entry name" value="SiaC"/>
</dbReference>
<dbReference type="EMBL" id="CP044205">
    <property type="protein sequence ID" value="QFY42839.1"/>
    <property type="molecule type" value="Genomic_DNA"/>
</dbReference>
<keyword evidence="3" id="KW-1185">Reference proteome</keyword>
<dbReference type="RefSeq" id="WP_153248831.1">
    <property type="nucleotide sequence ID" value="NZ_CP044205.1"/>
</dbReference>